<feature type="compositionally biased region" description="Polar residues" evidence="11">
    <location>
        <begin position="292"/>
        <end position="304"/>
    </location>
</feature>
<evidence type="ECO:0000313" key="14">
    <source>
        <dbReference type="EMBL" id="POS80631.1"/>
    </source>
</evidence>
<evidence type="ECO:0000256" key="9">
    <source>
        <dbReference type="ARBA" id="ARBA00024687"/>
    </source>
</evidence>
<comment type="similarity">
    <text evidence="2 10">Belongs to the SEC16 family.</text>
</comment>
<feature type="compositionally biased region" description="Pro residues" evidence="11">
    <location>
        <begin position="841"/>
        <end position="854"/>
    </location>
</feature>
<feature type="compositionally biased region" description="Low complexity" evidence="11">
    <location>
        <begin position="855"/>
        <end position="865"/>
    </location>
</feature>
<evidence type="ECO:0000256" key="11">
    <source>
        <dbReference type="SAM" id="MobiDB-lite"/>
    </source>
</evidence>
<dbReference type="GO" id="GO:0015031">
    <property type="term" value="P:protein transport"/>
    <property type="evidence" value="ECO:0007669"/>
    <property type="project" value="UniProtKB-KW"/>
</dbReference>
<gene>
    <name evidence="14" type="ORF">DHEL01_v200956</name>
</gene>
<feature type="domain" description="Sec16 Sec23-binding" evidence="12">
    <location>
        <begin position="1261"/>
        <end position="1562"/>
    </location>
</feature>
<reference evidence="14" key="1">
    <citation type="submission" date="2017-09" db="EMBL/GenBank/DDBJ databases">
        <title>Polyketide synthases of a Diaporthe helianthi virulent isolate.</title>
        <authorList>
            <person name="Baroncelli R."/>
        </authorList>
    </citation>
    <scope>NUCLEOTIDE SEQUENCE [LARGE SCALE GENOMIC DNA]</scope>
    <source>
        <strain evidence="14">7/96</strain>
    </source>
</reference>
<evidence type="ECO:0000259" key="12">
    <source>
        <dbReference type="Pfam" id="PF12931"/>
    </source>
</evidence>
<evidence type="ECO:0000256" key="5">
    <source>
        <dbReference type="ARBA" id="ARBA00022892"/>
    </source>
</evidence>
<evidence type="ECO:0000256" key="1">
    <source>
        <dbReference type="ARBA" id="ARBA00004397"/>
    </source>
</evidence>
<keyword evidence="8 10" id="KW-0472">Membrane</keyword>
<dbReference type="Proteomes" id="UP000094444">
    <property type="component" value="Unassembled WGS sequence"/>
</dbReference>
<feature type="compositionally biased region" description="Acidic residues" evidence="11">
    <location>
        <begin position="419"/>
        <end position="431"/>
    </location>
</feature>
<feature type="region of interest" description="Disordered" evidence="11">
    <location>
        <begin position="404"/>
        <end position="579"/>
    </location>
</feature>
<dbReference type="Gene3D" id="1.25.40.1030">
    <property type="match status" value="1"/>
</dbReference>
<feature type="compositionally biased region" description="Low complexity" evidence="11">
    <location>
        <begin position="178"/>
        <end position="190"/>
    </location>
</feature>
<feature type="compositionally biased region" description="Low complexity" evidence="11">
    <location>
        <begin position="445"/>
        <end position="456"/>
    </location>
</feature>
<comment type="subcellular location">
    <subcellularLocation>
        <location evidence="1">Endoplasmic reticulum membrane</location>
        <topology evidence="1">Peripheral membrane protein</topology>
        <orientation evidence="1">Cytoplasmic side</orientation>
    </subcellularLocation>
</comment>
<keyword evidence="7 10" id="KW-0072">Autophagy</keyword>
<dbReference type="PANTHER" id="PTHR13402:SF6">
    <property type="entry name" value="SECRETORY 16, ISOFORM I"/>
    <property type="match status" value="1"/>
</dbReference>
<comment type="function">
    <text evidence="9 10">Involved in the initiation of assembly of the COPII coat required for the formation of transport vesicles from the endoplasmic reticulum (ER) and the selection of cargo molecules. Also involved in autophagy.</text>
</comment>
<feature type="compositionally biased region" description="Basic and acidic residues" evidence="11">
    <location>
        <begin position="457"/>
        <end position="468"/>
    </location>
</feature>
<feature type="compositionally biased region" description="Polar residues" evidence="11">
    <location>
        <begin position="697"/>
        <end position="710"/>
    </location>
</feature>
<evidence type="ECO:0000256" key="2">
    <source>
        <dbReference type="ARBA" id="ARBA00005927"/>
    </source>
</evidence>
<sequence>MSSDAPTAAWHPALMPNFSADVAAETTTFESDNPYNPPSEAAPSAHSEAPADPEPVVGVSRTRESSVADEWFPNYEVGSPRKEDPEPQREVPMQIEQPVLESTLQNANAPLQEQEPVAHHEEQTLADAVDSTETTHAAEPEAFEPEALESEALESEAVEPEAVEPEAVEPEAAEPEAAEPQAEAVENPQESNSSAPKHVSSDSFARTVSHQPNWMSDEEEPEFSLPRAETDLFNRYMPPNERTNSFPVVPQSEHHENDVVEPLPTNQAEDVLHEIEQQSEPHDHEHEHDESAMSQENNALQQDNFWGDDDGELGFTTQGGDMQAPEEEASDARYAEGLPLIDHQETEEPTQPEPSNSQDPFSVDGEGDDFFDKVAAGGNNTEAVEFLPGQLERKSTMQVLNGLDTTESKGLAGMVSDTLAEEDEEANEDGIESWAAEDPQHPTEEPVAAEAPGAASKEAEEPRGEDIAAKWSEAFASDDDDGFLLEDEPAENGSEQKAVDPSAFFLDDDEGFLEDIEETTTSQFPQPSSSTSQPPQTLGSSAGSRYLPTSTAQPGVAPASNPYFPSASPAMPQPPILNPVSLAPAVAANPYAVQPPPLQHSSTAPLGIQPVRPPAVNKAQSFADKAKGGYSSPYDLPMEVVKPKKRASLQQMPRGSPAPVSGPPVAPPRSSSMYSQGPPTPQIPTAPAHGSIPPGLDQTQNSTPSISPQSAVHPGQGPPDTKPPQQLKPKPSFFEDLPSSHRVRPASRTSNKGQPSPLQSSFNGPPQASQPPPSSTLVVPQDSLAPGHPAAPDFAKLVPPAPTNPYVSLPSGPAADAGGPPTSSPRYSPAPPQGGSLPSGQVPPPVNRYSPAPPAQRTAATPPTALGHLPRTSSPLANFEVSHDRQRLVAGENGLHSSRSNSSSHEPRLTRMSSLPPTREVEEEEATAQPATSALPPMAAAQRAVTQDFQQDQFAPPSLQRPPVAQATYNPDIMSAPKRKISYGPAPATTIVPPPRSSTGSPGAMSGLRSPIKASEMVPRPSSAYGPSPASIANVMSPNGVAAGPTSAGSGRPRGMSQKLNLIPPTDGREHDPLQRWRGCPLISWGSGGMIVTSFPVDVPRYGMNQTAPMIVRSPGEVVIKAIKDIQPLEERLAKFPGPLKGKSKKKETMAWLTAGIQELEQGLPNPGLQFNLSHEHKRATERVLLWKILRTFIESDGVLEGNPTVEKAVRDILSNAAAGQGGMSSPSYTTGADLGSFHGEPSVPQMQSDSIDPATIQQLKESLMAGEREKAVWDAADKRLWGHALLIANTVSPELYHKVSQEFIKKEVNFPGRNNESLAALYAVLSGNHAECVDELVPTHARAGVQLIASTSRSTAAGVDGLEKWRETLTLILSNRSAGDVQALNALGNLLSEYGRAEAAHICFLFSRTATVFGGLDDPKAQFVLVGADHRKQAQQFFKETEALLLSEVYEYGLTLSGAPHFAVGVPHLAVYKLQHAVTLAEYGLPDKAMQYCDIISKDMVAQTRRSPYHHVLLEAAVEDLRQRIAQSPHKETSGSWISKPSMNKVSDSMWSRFNKFVSGDENETPGQGSPKPVEESGPFGRIAGGTPTISRPASASNATGMEMFGSPNGYAAGIGPLAPALSTPAVSPQLTRASSRYAPAAPSAHEPNVSYTPMGRSSMERTSSEYSRGPYEPRRPSSDVPVSHTSAYTPNNVHTPAQSLPEPGLGISSSSPYQPTRPAFNTAASAPAPAGTSVPTTPAFSPYASFSQDSSPYAPAPPATTNAAQYTPAAPAVEHNAASNDSSSEPSFGYQPPSYGYEPPSTSSVEQGPAEIGHHDSTGGYEPPSYQPHGFEPPSYMPDPEPDNGNTEGGDEPKTNKKKSFMDDDDDDFPPMRSMTPGQKSKAEKDKENEEMFRKVAEEEAKRAEAEKAAKGKKGWGLTSWFGGGSKKESLENTPNKPIRAKLGEKSSFVYDPDQKRWVNKAAGAEESAPKSATPPPPRGTPRPAGAGTPPPPSSSAPPMRPPPPTSAASSPNLSGPSAVPPSMIRSASNASSVGGGPPFAPPSRPATSMSNASSIDDLLGAAVPRKGAGAKGKKKAGRYVDVMAK</sequence>
<dbReference type="EMBL" id="MAVT02000039">
    <property type="protein sequence ID" value="POS80631.1"/>
    <property type="molecule type" value="Genomic_DNA"/>
</dbReference>
<keyword evidence="3 10" id="KW-0813">Transport</keyword>
<organism evidence="14 15">
    <name type="scientific">Diaporthe helianthi</name>
    <dbReference type="NCBI Taxonomy" id="158607"/>
    <lineage>
        <taxon>Eukaryota</taxon>
        <taxon>Fungi</taxon>
        <taxon>Dikarya</taxon>
        <taxon>Ascomycota</taxon>
        <taxon>Pezizomycotina</taxon>
        <taxon>Sordariomycetes</taxon>
        <taxon>Sordariomycetidae</taxon>
        <taxon>Diaporthales</taxon>
        <taxon>Diaporthaceae</taxon>
        <taxon>Diaporthe</taxon>
    </lineage>
</organism>
<feature type="domain" description="Sec16 central conserved" evidence="13">
    <location>
        <begin position="1080"/>
        <end position="1198"/>
    </location>
</feature>
<feature type="compositionally biased region" description="Polar residues" evidence="11">
    <location>
        <begin position="25"/>
        <end position="34"/>
    </location>
</feature>
<feature type="compositionally biased region" description="Polar residues" evidence="11">
    <location>
        <begin position="1589"/>
        <end position="1601"/>
    </location>
</feature>
<dbReference type="STRING" id="158607.A0A2P5IDR5"/>
<dbReference type="GO" id="GO:0070973">
    <property type="term" value="P:protein localization to endoplasmic reticulum exit site"/>
    <property type="evidence" value="ECO:0007669"/>
    <property type="project" value="TreeGrafter"/>
</dbReference>
<comment type="caution">
    <text evidence="14">The sequence shown here is derived from an EMBL/GenBank/DDBJ whole genome shotgun (WGS) entry which is preliminary data.</text>
</comment>
<evidence type="ECO:0000256" key="4">
    <source>
        <dbReference type="ARBA" id="ARBA00022824"/>
    </source>
</evidence>
<feature type="region of interest" description="Disordered" evidence="11">
    <location>
        <begin position="21"/>
        <end position="377"/>
    </location>
</feature>
<dbReference type="GO" id="GO:0012507">
    <property type="term" value="C:ER to Golgi transport vesicle membrane"/>
    <property type="evidence" value="ECO:0007669"/>
    <property type="project" value="TreeGrafter"/>
</dbReference>
<dbReference type="OrthoDB" id="8918678at2759"/>
<feature type="compositionally biased region" description="Acidic residues" evidence="11">
    <location>
        <begin position="141"/>
        <end position="177"/>
    </location>
</feature>
<feature type="compositionally biased region" description="Low complexity" evidence="11">
    <location>
        <begin position="1720"/>
        <end position="1741"/>
    </location>
</feature>
<dbReference type="InterPro" id="IPR024340">
    <property type="entry name" value="Sec16_CCD"/>
</dbReference>
<accession>A0A2P5IDR5</accession>
<dbReference type="GO" id="GO:0016192">
    <property type="term" value="P:vesicle-mediated transport"/>
    <property type="evidence" value="ECO:0007669"/>
    <property type="project" value="UniProtKB-KW"/>
</dbReference>
<feature type="compositionally biased region" description="Low complexity" evidence="11">
    <location>
        <begin position="1761"/>
        <end position="1774"/>
    </location>
</feature>
<feature type="compositionally biased region" description="Acidic residues" evidence="11">
    <location>
        <begin position="476"/>
        <end position="490"/>
    </location>
</feature>
<feature type="compositionally biased region" description="Polar residues" evidence="11">
    <location>
        <begin position="2048"/>
        <end position="2057"/>
    </location>
</feature>
<feature type="compositionally biased region" description="Polar residues" evidence="11">
    <location>
        <begin position="747"/>
        <end position="764"/>
    </location>
</feature>
<feature type="compositionally biased region" description="Low complexity" evidence="11">
    <location>
        <begin position="38"/>
        <end position="50"/>
    </location>
</feature>
<dbReference type="GO" id="GO:0005789">
    <property type="term" value="C:endoplasmic reticulum membrane"/>
    <property type="evidence" value="ECO:0007669"/>
    <property type="project" value="UniProtKB-SubCell"/>
</dbReference>
<dbReference type="PANTHER" id="PTHR13402">
    <property type="entry name" value="RGPR-RELATED"/>
    <property type="match status" value="1"/>
</dbReference>
<keyword evidence="15" id="KW-1185">Reference proteome</keyword>
<keyword evidence="5 10" id="KW-0931">ER-Golgi transport</keyword>
<feature type="compositionally biased region" description="Polar residues" evidence="11">
    <location>
        <begin position="1685"/>
        <end position="1700"/>
    </location>
</feature>
<feature type="compositionally biased region" description="Polar residues" evidence="11">
    <location>
        <begin position="1779"/>
        <end position="1788"/>
    </location>
</feature>
<feature type="compositionally biased region" description="Polar residues" evidence="11">
    <location>
        <begin position="944"/>
        <end position="953"/>
    </location>
</feature>
<dbReference type="InterPro" id="IPR024298">
    <property type="entry name" value="Sec16_Sec23-bd"/>
</dbReference>
<dbReference type="GO" id="GO:0007030">
    <property type="term" value="P:Golgi organization"/>
    <property type="evidence" value="ECO:0007669"/>
    <property type="project" value="TreeGrafter"/>
</dbReference>
<feature type="compositionally biased region" description="Polar residues" evidence="11">
    <location>
        <begin position="100"/>
        <end position="111"/>
    </location>
</feature>
<dbReference type="Pfam" id="PF12932">
    <property type="entry name" value="Sec16"/>
    <property type="match status" value="1"/>
</dbReference>
<feature type="compositionally biased region" description="Low complexity" evidence="11">
    <location>
        <begin position="519"/>
        <end position="537"/>
    </location>
</feature>
<dbReference type="GO" id="GO:0006914">
    <property type="term" value="P:autophagy"/>
    <property type="evidence" value="ECO:0007669"/>
    <property type="project" value="UniProtKB-KW"/>
</dbReference>
<feature type="compositionally biased region" description="Low complexity" evidence="11">
    <location>
        <begin position="1634"/>
        <end position="1646"/>
    </location>
</feature>
<feature type="compositionally biased region" description="Basic and acidic residues" evidence="11">
    <location>
        <begin position="1883"/>
        <end position="1912"/>
    </location>
</feature>
<dbReference type="FunFam" id="1.25.40.1030:FF:000008">
    <property type="entry name" value="Protein transport protein sec16"/>
    <property type="match status" value="1"/>
</dbReference>
<evidence type="ECO:0000256" key="10">
    <source>
        <dbReference type="RuleBase" id="RU364101"/>
    </source>
</evidence>
<evidence type="ECO:0000256" key="7">
    <source>
        <dbReference type="ARBA" id="ARBA00023006"/>
    </source>
</evidence>
<feature type="compositionally biased region" description="Polar residues" evidence="11">
    <location>
        <begin position="538"/>
        <end position="553"/>
    </location>
</feature>
<feature type="compositionally biased region" description="Pro residues" evidence="11">
    <location>
        <begin position="1991"/>
        <end position="2008"/>
    </location>
</feature>
<feature type="region of interest" description="Disordered" evidence="11">
    <location>
        <begin position="891"/>
        <end position="1007"/>
    </location>
</feature>
<evidence type="ECO:0000256" key="3">
    <source>
        <dbReference type="ARBA" id="ARBA00022448"/>
    </source>
</evidence>
<feature type="region of interest" description="Disordered" evidence="11">
    <location>
        <begin position="1634"/>
        <end position="2088"/>
    </location>
</feature>
<protein>
    <recommendedName>
        <fullName evidence="10">Protein transport protein sec16</fullName>
    </recommendedName>
</protein>
<dbReference type="GO" id="GO:0070971">
    <property type="term" value="C:endoplasmic reticulum exit site"/>
    <property type="evidence" value="ECO:0007669"/>
    <property type="project" value="TreeGrafter"/>
</dbReference>
<keyword evidence="6 10" id="KW-0653">Protein transport</keyword>
<feature type="compositionally biased region" description="Acidic residues" evidence="11">
    <location>
        <begin position="506"/>
        <end position="518"/>
    </location>
</feature>
<feature type="region of interest" description="Disordered" evidence="11">
    <location>
        <begin position="1218"/>
        <end position="1250"/>
    </location>
</feature>
<proteinExistence type="inferred from homology"/>
<feature type="region of interest" description="Disordered" evidence="11">
    <location>
        <begin position="617"/>
        <end position="875"/>
    </location>
</feature>
<feature type="compositionally biased region" description="Basic and acidic residues" evidence="11">
    <location>
        <begin position="79"/>
        <end position="89"/>
    </location>
</feature>
<dbReference type="CDD" id="cd09233">
    <property type="entry name" value="ACE1-Sec16-like"/>
    <property type="match status" value="1"/>
</dbReference>
<evidence type="ECO:0000256" key="6">
    <source>
        <dbReference type="ARBA" id="ARBA00022927"/>
    </source>
</evidence>
<keyword evidence="4 10" id="KW-0256">Endoplasmic reticulum</keyword>
<feature type="region of interest" description="Disordered" evidence="11">
    <location>
        <begin position="1559"/>
        <end position="1602"/>
    </location>
</feature>
<feature type="compositionally biased region" description="Basic and acidic residues" evidence="11">
    <location>
        <begin position="270"/>
        <end position="291"/>
    </location>
</feature>
<feature type="compositionally biased region" description="Low complexity" evidence="11">
    <location>
        <begin position="810"/>
        <end position="825"/>
    </location>
</feature>
<evidence type="ECO:0000313" key="15">
    <source>
        <dbReference type="Proteomes" id="UP000094444"/>
    </source>
</evidence>
<dbReference type="Pfam" id="PF12931">
    <property type="entry name" value="TPR_Sec16"/>
    <property type="match status" value="1"/>
</dbReference>
<dbReference type="InParanoid" id="A0A2P5IDR5"/>
<evidence type="ECO:0000256" key="8">
    <source>
        <dbReference type="ARBA" id="ARBA00023136"/>
    </source>
</evidence>
<name>A0A2P5IDR5_DIAHE</name>
<feature type="compositionally biased region" description="Polar residues" evidence="11">
    <location>
        <begin position="191"/>
        <end position="214"/>
    </location>
</feature>
<evidence type="ECO:0000259" key="13">
    <source>
        <dbReference type="Pfam" id="PF12932"/>
    </source>
</evidence>